<evidence type="ECO:0000313" key="3">
    <source>
        <dbReference type="EMBL" id="MEV0706083.1"/>
    </source>
</evidence>
<feature type="domain" description="DUF7159" evidence="2">
    <location>
        <begin position="4"/>
        <end position="218"/>
    </location>
</feature>
<dbReference type="Pfam" id="PF23717">
    <property type="entry name" value="DUF7159"/>
    <property type="match status" value="1"/>
</dbReference>
<organism evidence="3 4">
    <name type="scientific">Nocardia aurea</name>
    <dbReference type="NCBI Taxonomy" id="2144174"/>
    <lineage>
        <taxon>Bacteria</taxon>
        <taxon>Bacillati</taxon>
        <taxon>Actinomycetota</taxon>
        <taxon>Actinomycetes</taxon>
        <taxon>Mycobacteriales</taxon>
        <taxon>Nocardiaceae</taxon>
        <taxon>Nocardia</taxon>
    </lineage>
</organism>
<protein>
    <recommendedName>
        <fullName evidence="2">DUF7159 domain-containing protein</fullName>
    </recommendedName>
</protein>
<dbReference type="RefSeq" id="WP_357779114.1">
    <property type="nucleotide sequence ID" value="NZ_JBFAKC010000001.1"/>
</dbReference>
<name>A0ABV3FL82_9NOCA</name>
<feature type="region of interest" description="Disordered" evidence="1">
    <location>
        <begin position="278"/>
        <end position="342"/>
    </location>
</feature>
<evidence type="ECO:0000259" key="2">
    <source>
        <dbReference type="Pfam" id="PF23717"/>
    </source>
</evidence>
<sequence>MVTLGVSTERGAVHAVALADSDDRLPERVLAHRVERTFGDTKADVAAAVEAAMDEVAAEIGPDQEIGGTAVVYRDPAERRAIVTRLATGPWQSTSLVSTKSAHLSVAAMMTWLKEFDHLLICEVVPGHQSFTLVDRARSRVLAATSQAGGATRESLGAAVTAAWDQLEAAGVRPDAVVLIGSGAEVVPVRAALERFGAPVLPCTFASSAPAVGAALTVMAADTEGVAAAVEQGRYGRGTAALFAAASVLVGGVTAGGIYAVNALSETASPVAADMSAVVDSHGPTTGSLNGEDSPDAPVSPVHPGSDAGRTPAAGTASRVGEPRVYNTTDTGSSRSKVMPEWPGTYTLPLDPAESEHEPDTAVVPTAPGSGVPEASTEFAAPNDFMLFPGEAPPPAAFTVESQQWWDNHFRQLMTWATQQFTAA</sequence>
<dbReference type="InterPro" id="IPR055583">
    <property type="entry name" value="DUF7159"/>
</dbReference>
<evidence type="ECO:0000256" key="1">
    <source>
        <dbReference type="SAM" id="MobiDB-lite"/>
    </source>
</evidence>
<comment type="caution">
    <text evidence="3">The sequence shown here is derived from an EMBL/GenBank/DDBJ whole genome shotgun (WGS) entry which is preliminary data.</text>
</comment>
<keyword evidence="4" id="KW-1185">Reference proteome</keyword>
<reference evidence="3 4" key="1">
    <citation type="submission" date="2024-06" db="EMBL/GenBank/DDBJ databases">
        <title>The Natural Products Discovery Center: Release of the First 8490 Sequenced Strains for Exploring Actinobacteria Biosynthetic Diversity.</title>
        <authorList>
            <person name="Kalkreuter E."/>
            <person name="Kautsar S.A."/>
            <person name="Yang D."/>
            <person name="Bader C.D."/>
            <person name="Teijaro C.N."/>
            <person name="Fluegel L."/>
            <person name="Davis C.M."/>
            <person name="Simpson J.R."/>
            <person name="Lauterbach L."/>
            <person name="Steele A.D."/>
            <person name="Gui C."/>
            <person name="Meng S."/>
            <person name="Li G."/>
            <person name="Viehrig K."/>
            <person name="Ye F."/>
            <person name="Su P."/>
            <person name="Kiefer A.F."/>
            <person name="Nichols A."/>
            <person name="Cepeda A.J."/>
            <person name="Yan W."/>
            <person name="Fan B."/>
            <person name="Jiang Y."/>
            <person name="Adhikari A."/>
            <person name="Zheng C.-J."/>
            <person name="Schuster L."/>
            <person name="Cowan T.M."/>
            <person name="Smanski M.J."/>
            <person name="Chevrette M.G."/>
            <person name="De Carvalho L.P.S."/>
            <person name="Shen B."/>
        </authorList>
    </citation>
    <scope>NUCLEOTIDE SEQUENCE [LARGE SCALE GENOMIC DNA]</scope>
    <source>
        <strain evidence="3 4">NPDC050403</strain>
    </source>
</reference>
<feature type="region of interest" description="Disordered" evidence="1">
    <location>
        <begin position="352"/>
        <end position="371"/>
    </location>
</feature>
<accession>A0ABV3FL82</accession>
<proteinExistence type="predicted"/>
<feature type="compositionally biased region" description="Polar residues" evidence="1">
    <location>
        <begin position="326"/>
        <end position="336"/>
    </location>
</feature>
<evidence type="ECO:0000313" key="4">
    <source>
        <dbReference type="Proteomes" id="UP001551695"/>
    </source>
</evidence>
<gene>
    <name evidence="3" type="ORF">AB0I48_00790</name>
</gene>
<dbReference type="EMBL" id="JBFAKC010000001">
    <property type="protein sequence ID" value="MEV0706083.1"/>
    <property type="molecule type" value="Genomic_DNA"/>
</dbReference>
<dbReference type="Proteomes" id="UP001551695">
    <property type="component" value="Unassembled WGS sequence"/>
</dbReference>